<reference evidence="2 3" key="1">
    <citation type="submission" date="2019-10" db="EMBL/GenBank/DDBJ databases">
        <title>Alkalibaculum tamaniensis sp.nov., a new alkaliphilic acetogen, isolated on methoxylated aromatics from a mud volcano.</title>
        <authorList>
            <person name="Khomyakova M.A."/>
            <person name="Merkel A.Y."/>
            <person name="Bonch-Osmolovskaya E.A."/>
            <person name="Slobodkin A.I."/>
        </authorList>
    </citation>
    <scope>NUCLEOTIDE SEQUENCE [LARGE SCALE GENOMIC DNA]</scope>
    <source>
        <strain evidence="2 3">M08DMB</strain>
    </source>
</reference>
<feature type="transmembrane region" description="Helical" evidence="1">
    <location>
        <begin position="42"/>
        <end position="65"/>
    </location>
</feature>
<organism evidence="2 3">
    <name type="scientific">Alkalibaculum sporogenes</name>
    <dbReference type="NCBI Taxonomy" id="2655001"/>
    <lineage>
        <taxon>Bacteria</taxon>
        <taxon>Bacillati</taxon>
        <taxon>Bacillota</taxon>
        <taxon>Clostridia</taxon>
        <taxon>Eubacteriales</taxon>
        <taxon>Eubacteriaceae</taxon>
        <taxon>Alkalibaculum</taxon>
    </lineage>
</organism>
<name>A0A6A7KCB2_9FIRM</name>
<evidence type="ECO:0000313" key="2">
    <source>
        <dbReference type="EMBL" id="MPW27074.1"/>
    </source>
</evidence>
<dbReference type="RefSeq" id="WP_152806445.1">
    <property type="nucleotide sequence ID" value="NZ_WHNX01000038.1"/>
</dbReference>
<keyword evidence="3" id="KW-1185">Reference proteome</keyword>
<dbReference type="Proteomes" id="UP000440004">
    <property type="component" value="Unassembled WGS sequence"/>
</dbReference>
<dbReference type="AlphaFoldDB" id="A0A6A7KCB2"/>
<accession>A0A6A7KCB2</accession>
<keyword evidence="1" id="KW-0812">Transmembrane</keyword>
<proteinExistence type="predicted"/>
<dbReference type="EMBL" id="WHNX01000038">
    <property type="protein sequence ID" value="MPW27074.1"/>
    <property type="molecule type" value="Genomic_DNA"/>
</dbReference>
<gene>
    <name evidence="2" type="ORF">GC105_14930</name>
</gene>
<keyword evidence="1" id="KW-0472">Membrane</keyword>
<comment type="caution">
    <text evidence="2">The sequence shown here is derived from an EMBL/GenBank/DDBJ whole genome shotgun (WGS) entry which is preliminary data.</text>
</comment>
<evidence type="ECO:0000256" key="1">
    <source>
        <dbReference type="SAM" id="Phobius"/>
    </source>
</evidence>
<protein>
    <submittedName>
        <fullName evidence="2">Uncharacterized protein</fullName>
    </submittedName>
</protein>
<sequence>MEKNHILRQKVISIVLLYVIITSIFEFLAILNAYIVLPRENYVYSIIMYKGTVIVFRIVAIVLLVRYLKKTNEGKPITLAKNQMVRTITGALVAIQGGLDLSTYLPNAISSIQSYLYYAQHIGIEIKRQVTINNILTIVIILGQIIVGIYLMYFYNKRVDMNETD</sequence>
<keyword evidence="1" id="KW-1133">Transmembrane helix</keyword>
<feature type="transmembrane region" description="Helical" evidence="1">
    <location>
        <begin position="135"/>
        <end position="155"/>
    </location>
</feature>
<feature type="transmembrane region" description="Helical" evidence="1">
    <location>
        <begin position="12"/>
        <end position="36"/>
    </location>
</feature>
<evidence type="ECO:0000313" key="3">
    <source>
        <dbReference type="Proteomes" id="UP000440004"/>
    </source>
</evidence>